<organism evidence="4 5">
    <name type="scientific">Vibrio eleionomae</name>
    <dbReference type="NCBI Taxonomy" id="2653505"/>
    <lineage>
        <taxon>Bacteria</taxon>
        <taxon>Pseudomonadati</taxon>
        <taxon>Pseudomonadota</taxon>
        <taxon>Gammaproteobacteria</taxon>
        <taxon>Vibrionales</taxon>
        <taxon>Vibrionaceae</taxon>
        <taxon>Vibrio</taxon>
    </lineage>
</organism>
<dbReference type="InterPro" id="IPR050680">
    <property type="entry name" value="YpeA/RimI_acetyltransf"/>
</dbReference>
<evidence type="ECO:0000256" key="1">
    <source>
        <dbReference type="ARBA" id="ARBA00022679"/>
    </source>
</evidence>
<keyword evidence="1 4" id="KW-0808">Transferase</keyword>
<dbReference type="EMBL" id="WEKT01000024">
    <property type="protein sequence ID" value="MZI94155.1"/>
    <property type="molecule type" value="Genomic_DNA"/>
</dbReference>
<dbReference type="InterPro" id="IPR000182">
    <property type="entry name" value="GNAT_dom"/>
</dbReference>
<proteinExistence type="predicted"/>
<dbReference type="Pfam" id="PF00583">
    <property type="entry name" value="Acetyltransf_1"/>
    <property type="match status" value="1"/>
</dbReference>
<evidence type="ECO:0000313" key="5">
    <source>
        <dbReference type="Proteomes" id="UP000462621"/>
    </source>
</evidence>
<evidence type="ECO:0000313" key="4">
    <source>
        <dbReference type="EMBL" id="MZI94155.1"/>
    </source>
</evidence>
<reference evidence="4 5" key="1">
    <citation type="submission" date="2019-10" db="EMBL/GenBank/DDBJ databases">
        <title>Vibrio sp. nov. isolated from a shrimp pond.</title>
        <authorList>
            <person name="Gomez-Gil B."/>
            <person name="Enciso-Ibarra J."/>
            <person name="Enciso-Ibarra K."/>
            <person name="Bolan-Mejia C."/>
        </authorList>
    </citation>
    <scope>NUCLEOTIDE SEQUENCE [LARGE SCALE GENOMIC DNA]</scope>
    <source>
        <strain evidence="4 5">CAIM 722</strain>
    </source>
</reference>
<dbReference type="Proteomes" id="UP000462621">
    <property type="component" value="Unassembled WGS sequence"/>
</dbReference>
<accession>A0A7X4LLG2</accession>
<evidence type="ECO:0000256" key="2">
    <source>
        <dbReference type="ARBA" id="ARBA00023315"/>
    </source>
</evidence>
<feature type="domain" description="N-acetyltransferase" evidence="3">
    <location>
        <begin position="5"/>
        <end position="160"/>
    </location>
</feature>
<dbReference type="PANTHER" id="PTHR43420:SF44">
    <property type="entry name" value="ACETYLTRANSFERASE YPEA"/>
    <property type="match status" value="1"/>
</dbReference>
<dbReference type="GO" id="GO:0016747">
    <property type="term" value="F:acyltransferase activity, transferring groups other than amino-acyl groups"/>
    <property type="evidence" value="ECO:0007669"/>
    <property type="project" value="InterPro"/>
</dbReference>
<dbReference type="CDD" id="cd04301">
    <property type="entry name" value="NAT_SF"/>
    <property type="match status" value="1"/>
</dbReference>
<keyword evidence="5" id="KW-1185">Reference proteome</keyword>
<dbReference type="InterPro" id="IPR016181">
    <property type="entry name" value="Acyl_CoA_acyltransferase"/>
</dbReference>
<evidence type="ECO:0000259" key="3">
    <source>
        <dbReference type="PROSITE" id="PS51186"/>
    </source>
</evidence>
<dbReference type="RefSeq" id="WP_161156291.1">
    <property type="nucleotide sequence ID" value="NZ_WEKT01000024.1"/>
</dbReference>
<dbReference type="Gene3D" id="3.40.630.30">
    <property type="match status" value="1"/>
</dbReference>
<name>A0A7X4LLG2_9VIBR</name>
<protein>
    <submittedName>
        <fullName evidence="4">GNAT family N-acetyltransferase</fullName>
    </submittedName>
</protein>
<dbReference type="PROSITE" id="PS51186">
    <property type="entry name" value="GNAT"/>
    <property type="match status" value="1"/>
</dbReference>
<gene>
    <name evidence="4" type="ORF">F9817_13225</name>
</gene>
<dbReference type="SUPFAM" id="SSF55729">
    <property type="entry name" value="Acyl-CoA N-acyltransferases (Nat)"/>
    <property type="match status" value="1"/>
</dbReference>
<keyword evidence="2" id="KW-0012">Acyltransferase</keyword>
<comment type="caution">
    <text evidence="4">The sequence shown here is derived from an EMBL/GenBank/DDBJ whole genome shotgun (WGS) entry which is preliminary data.</text>
</comment>
<dbReference type="AlphaFoldDB" id="A0A7X4LLG2"/>
<dbReference type="PANTHER" id="PTHR43420">
    <property type="entry name" value="ACETYLTRANSFERASE"/>
    <property type="match status" value="1"/>
</dbReference>
<sequence>MSTEIIIADYTKPAHAEAIVSLMVQYAADPMGGGSTLSKYVQENLVAELSRVPNAFSVLAFVDGIPAGLINCLQGFSTFKCKPLINIHDVVVGAEFRGQGLSQGLLAKVEEVAKERGCCKLTLEVLSGNDAAKQTYQKFGFAGYELDPEAGHALFWQKEF</sequence>